<dbReference type="Pfam" id="PF01593">
    <property type="entry name" value="Amino_oxidase"/>
    <property type="match status" value="1"/>
</dbReference>
<comment type="catalytic activity">
    <reaction evidence="6">
        <text>a secondary aliphatic amine + O2 + H2O = a primary amine + an aldehyde + H2O2</text>
        <dbReference type="Rhea" id="RHEA:26414"/>
        <dbReference type="ChEBI" id="CHEBI:15377"/>
        <dbReference type="ChEBI" id="CHEBI:15379"/>
        <dbReference type="ChEBI" id="CHEBI:16240"/>
        <dbReference type="ChEBI" id="CHEBI:17478"/>
        <dbReference type="ChEBI" id="CHEBI:58855"/>
        <dbReference type="ChEBI" id="CHEBI:65296"/>
        <dbReference type="EC" id="1.4.3.4"/>
    </reaction>
</comment>
<keyword evidence="10" id="KW-1133">Transmembrane helix</keyword>
<comment type="subcellular location">
    <subcellularLocation>
        <location evidence="2">Mitochondrion outer membrane</location>
        <topology evidence="2">Single-pass type IV membrane protein</topology>
        <orientation evidence="2">Cytoplasmic side</orientation>
    </subcellularLocation>
</comment>
<dbReference type="Gene3D" id="6.10.250.130">
    <property type="match status" value="1"/>
</dbReference>
<evidence type="ECO:0000313" key="13">
    <source>
        <dbReference type="Proteomes" id="UP000828390"/>
    </source>
</evidence>
<sequence length="572" mass="64657">MELNSETKVDVVVIGAGISGLCAARQLERHGYDVQVVEARDRVGGRTYTINDPEFGAVDLGGAYVGPTQNRIYRLAKELGLKLYKVNYKQKTVMDLRGCWGKFMGTIPPFWNPWKILDLNHFIRTFDLMADQVPVEAPWKAKKALQWDRMTVEQFVDDTVWTRSVKELADICFRSIFCVELSEISLLFALWYVKSGGGVARISSVTNGAQERKISGGSQQISDGLAKQLKREVRLSSPVVKVTHRDDVTTVTDTHGHVYRCKYVVSAVPAPLLNRVEFDPPLSGRRMQLMQRMPMGSIIKTVMYYKTPFWRNYNLNGSMMSSQGVCVYCLDDTKPDGEHPAIMGFVVAQHARDMALATPLVRKEALCALYTRVFACEDFLHPVGYREYNWMDDQYSGGCYTSVLPPTVLTSFTSCLSEPCGCLYFAGTETATQWAGYMDGAVQAGERAANQILCKDGKISQDDIDKDEPESEDFPAAPIPFSYLEYYLPSPSALLRCAVISLVGFTACSVYVFMFSWKGALFWRWVRWRYEVDDTTMFNLMQKMDVRKKWNFLKKVKPKNGSNNSILMENGL</sequence>
<evidence type="ECO:0000256" key="9">
    <source>
        <dbReference type="PIRSR" id="PIRSR601613-1"/>
    </source>
</evidence>
<feature type="domain" description="Amine oxidase" evidence="11">
    <location>
        <begin position="18"/>
        <end position="453"/>
    </location>
</feature>
<feature type="binding site" evidence="9">
    <location>
        <position position="19"/>
    </location>
    <ligand>
        <name>FAD</name>
        <dbReference type="ChEBI" id="CHEBI:57692"/>
    </ligand>
</feature>
<comment type="catalytic activity">
    <reaction evidence="8">
        <text>N-acetylputrescine + O2 + H2O = 4-acetamidobutanal + H2O2 + NH4(+)</text>
        <dbReference type="Rhea" id="RHEA:70283"/>
        <dbReference type="ChEBI" id="CHEBI:7386"/>
        <dbReference type="ChEBI" id="CHEBI:15377"/>
        <dbReference type="ChEBI" id="CHEBI:15379"/>
        <dbReference type="ChEBI" id="CHEBI:16240"/>
        <dbReference type="ChEBI" id="CHEBI:28938"/>
        <dbReference type="ChEBI" id="CHEBI:58263"/>
    </reaction>
    <physiologicalReaction direction="left-to-right" evidence="8">
        <dbReference type="Rhea" id="RHEA:70284"/>
    </physiologicalReaction>
</comment>
<comment type="function">
    <text evidence="5">Catalyzes the oxidative deamination of primary and some secondary amines such as neurotransmitters, and exogenous amines including the tertiary amine, neurotoxin 1-methyl-4-phenyl-1,2,3,6-tetrahydropyridine (MPTP), with concomitant reduction of oxygen to hydrogen peroxide and participates in the metabolism of neuroactive and vasoactive amines in the central nervous system and peripheral tissues. Preferentially degrades benzylamine and phenylethylamine.</text>
</comment>
<protein>
    <recommendedName>
        <fullName evidence="10">Amine oxidase</fullName>
        <ecNumber evidence="10">1.4.3.-</ecNumber>
    </recommendedName>
</protein>
<comment type="cofactor">
    <cofactor evidence="1 10">
        <name>FAD</name>
        <dbReference type="ChEBI" id="CHEBI:57692"/>
    </cofactor>
</comment>
<dbReference type="InterPro" id="IPR036188">
    <property type="entry name" value="FAD/NAD-bd_sf"/>
</dbReference>
<evidence type="ECO:0000256" key="7">
    <source>
        <dbReference type="ARBA" id="ARBA00049354"/>
    </source>
</evidence>
<comment type="similarity">
    <text evidence="3 10">Belongs to the flavin monoamine oxidase family.</text>
</comment>
<dbReference type="Gene3D" id="1.10.405.10">
    <property type="entry name" value="Guanine Nucleotide Dissociation Inhibitor, domain 1"/>
    <property type="match status" value="1"/>
</dbReference>
<dbReference type="EMBL" id="JAIWYP010000006">
    <property type="protein sequence ID" value="KAH3812755.1"/>
    <property type="molecule type" value="Genomic_DNA"/>
</dbReference>
<dbReference type="InterPro" id="IPR001613">
    <property type="entry name" value="Flavin_amine_oxidase"/>
</dbReference>
<gene>
    <name evidence="12" type="ORF">DPMN_141194</name>
</gene>
<dbReference type="EC" id="1.4.3.-" evidence="10"/>
<comment type="caution">
    <text evidence="12">The sequence shown here is derived from an EMBL/GenBank/DDBJ whole genome shotgun (WGS) entry which is preliminary data.</text>
</comment>
<evidence type="ECO:0000313" key="12">
    <source>
        <dbReference type="EMBL" id="KAH3812755.1"/>
    </source>
</evidence>
<evidence type="ECO:0000259" key="11">
    <source>
        <dbReference type="Pfam" id="PF01593"/>
    </source>
</evidence>
<feature type="transmembrane region" description="Helical" evidence="10">
    <location>
        <begin position="493"/>
        <end position="517"/>
    </location>
</feature>
<evidence type="ECO:0000256" key="2">
    <source>
        <dbReference type="ARBA" id="ARBA00004362"/>
    </source>
</evidence>
<dbReference type="InterPro" id="IPR002937">
    <property type="entry name" value="Amino_oxidase"/>
</dbReference>
<dbReference type="Gene3D" id="3.50.50.60">
    <property type="entry name" value="FAD/NAD(P)-binding domain"/>
    <property type="match status" value="1"/>
</dbReference>
<keyword evidence="10" id="KW-0812">Transmembrane</keyword>
<keyword evidence="4 10" id="KW-0560">Oxidoreductase</keyword>
<dbReference type="GO" id="GO:0097621">
    <property type="term" value="F:monoamine oxidase activity"/>
    <property type="evidence" value="ECO:0007669"/>
    <property type="project" value="UniProtKB-EC"/>
</dbReference>
<dbReference type="OrthoDB" id="7777654at2759"/>
<evidence type="ECO:0000256" key="6">
    <source>
        <dbReference type="ARBA" id="ARBA00048448"/>
    </source>
</evidence>
<reference evidence="12" key="1">
    <citation type="journal article" date="2019" name="bioRxiv">
        <title>The Genome of the Zebra Mussel, Dreissena polymorpha: A Resource for Invasive Species Research.</title>
        <authorList>
            <person name="McCartney M.A."/>
            <person name="Auch B."/>
            <person name="Kono T."/>
            <person name="Mallez S."/>
            <person name="Zhang Y."/>
            <person name="Obille A."/>
            <person name="Becker A."/>
            <person name="Abrahante J.E."/>
            <person name="Garbe J."/>
            <person name="Badalamenti J.P."/>
            <person name="Herman A."/>
            <person name="Mangelson H."/>
            <person name="Liachko I."/>
            <person name="Sullivan S."/>
            <person name="Sone E.D."/>
            <person name="Koren S."/>
            <person name="Silverstein K.A.T."/>
            <person name="Beckman K.B."/>
            <person name="Gohl D.M."/>
        </authorList>
    </citation>
    <scope>NUCLEOTIDE SEQUENCE</scope>
    <source>
        <strain evidence="12">Duluth1</strain>
        <tissue evidence="12">Whole animal</tissue>
    </source>
</reference>
<feature type="binding site" evidence="9">
    <location>
        <begin position="38"/>
        <end position="39"/>
    </location>
    <ligand>
        <name>FAD</name>
        <dbReference type="ChEBI" id="CHEBI:57692"/>
    </ligand>
</feature>
<dbReference type="SUPFAM" id="SSF51905">
    <property type="entry name" value="FAD/NAD(P)-binding domain"/>
    <property type="match status" value="1"/>
</dbReference>
<keyword evidence="13" id="KW-1185">Reference proteome</keyword>
<dbReference type="GO" id="GO:0008131">
    <property type="term" value="F:primary methylamine oxidase activity"/>
    <property type="evidence" value="ECO:0007669"/>
    <property type="project" value="UniProtKB-ARBA"/>
</dbReference>
<keyword evidence="10" id="KW-0285">Flavoprotein</keyword>
<dbReference type="PANTHER" id="PTHR43563:SF1">
    <property type="entry name" value="AMINE OXIDASE [FLAVIN-CONTAINING] B"/>
    <property type="match status" value="1"/>
</dbReference>
<evidence type="ECO:0000256" key="4">
    <source>
        <dbReference type="ARBA" id="ARBA00023002"/>
    </source>
</evidence>
<feature type="binding site" evidence="9">
    <location>
        <position position="345"/>
    </location>
    <ligand>
        <name>substrate</name>
    </ligand>
</feature>
<dbReference type="GO" id="GO:0005741">
    <property type="term" value="C:mitochondrial outer membrane"/>
    <property type="evidence" value="ECO:0007669"/>
    <property type="project" value="UniProtKB-SubCell"/>
</dbReference>
<dbReference type="PRINTS" id="PR00757">
    <property type="entry name" value="AMINEOXDASEF"/>
</dbReference>
<comment type="catalytic activity">
    <reaction evidence="7">
        <text>benzylamine + O2 + H2O = benzaldehyde + H2O2 + NH4(+)</text>
        <dbReference type="Rhea" id="RHEA:59424"/>
        <dbReference type="ChEBI" id="CHEBI:15377"/>
        <dbReference type="ChEBI" id="CHEBI:15379"/>
        <dbReference type="ChEBI" id="CHEBI:16240"/>
        <dbReference type="ChEBI" id="CHEBI:17169"/>
        <dbReference type="ChEBI" id="CHEBI:28938"/>
        <dbReference type="ChEBI" id="CHEBI:225238"/>
    </reaction>
    <physiologicalReaction direction="left-to-right" evidence="7">
        <dbReference type="Rhea" id="RHEA:59425"/>
    </physiologicalReaction>
</comment>
<keyword evidence="10" id="KW-0274">FAD</keyword>
<proteinExistence type="inferred from homology"/>
<dbReference type="Proteomes" id="UP000828390">
    <property type="component" value="Unassembled WGS sequence"/>
</dbReference>
<dbReference type="InterPro" id="IPR050703">
    <property type="entry name" value="Flavin_MAO"/>
</dbReference>
<evidence type="ECO:0000256" key="3">
    <source>
        <dbReference type="ARBA" id="ARBA00005995"/>
    </source>
</evidence>
<reference evidence="12" key="2">
    <citation type="submission" date="2020-11" db="EMBL/GenBank/DDBJ databases">
        <authorList>
            <person name="McCartney M.A."/>
            <person name="Auch B."/>
            <person name="Kono T."/>
            <person name="Mallez S."/>
            <person name="Becker A."/>
            <person name="Gohl D.M."/>
            <person name="Silverstein K.A.T."/>
            <person name="Koren S."/>
            <person name="Bechman K.B."/>
            <person name="Herman A."/>
            <person name="Abrahante J.E."/>
            <person name="Garbe J."/>
        </authorList>
    </citation>
    <scope>NUCLEOTIDE SEQUENCE</scope>
    <source>
        <strain evidence="12">Duluth1</strain>
        <tissue evidence="12">Whole animal</tissue>
    </source>
</reference>
<feature type="binding site" evidence="9">
    <location>
        <position position="429"/>
    </location>
    <ligand>
        <name>FAD</name>
        <dbReference type="ChEBI" id="CHEBI:57692"/>
    </ligand>
</feature>
<keyword evidence="10" id="KW-0472">Membrane</keyword>
<evidence type="ECO:0000256" key="8">
    <source>
        <dbReference type="ARBA" id="ARBA00049430"/>
    </source>
</evidence>
<dbReference type="AlphaFoldDB" id="A0A9D4G907"/>
<dbReference type="PANTHER" id="PTHR43563">
    <property type="entry name" value="AMINE OXIDASE"/>
    <property type="match status" value="1"/>
</dbReference>
<evidence type="ECO:0000256" key="5">
    <source>
        <dbReference type="ARBA" id="ARBA00045409"/>
    </source>
</evidence>
<evidence type="ECO:0000256" key="10">
    <source>
        <dbReference type="RuleBase" id="RU362067"/>
    </source>
</evidence>
<dbReference type="SUPFAM" id="SSF54373">
    <property type="entry name" value="FAD-linked reductases, C-terminal domain"/>
    <property type="match status" value="1"/>
</dbReference>
<evidence type="ECO:0000256" key="1">
    <source>
        <dbReference type="ARBA" id="ARBA00001974"/>
    </source>
</evidence>
<accession>A0A9D4G907</accession>
<name>A0A9D4G907_DREPO</name>
<dbReference type="Gene3D" id="3.90.660.10">
    <property type="match status" value="1"/>
</dbReference>
<organism evidence="12 13">
    <name type="scientific">Dreissena polymorpha</name>
    <name type="common">Zebra mussel</name>
    <name type="synonym">Mytilus polymorpha</name>
    <dbReference type="NCBI Taxonomy" id="45954"/>
    <lineage>
        <taxon>Eukaryota</taxon>
        <taxon>Metazoa</taxon>
        <taxon>Spiralia</taxon>
        <taxon>Lophotrochozoa</taxon>
        <taxon>Mollusca</taxon>
        <taxon>Bivalvia</taxon>
        <taxon>Autobranchia</taxon>
        <taxon>Heteroconchia</taxon>
        <taxon>Euheterodonta</taxon>
        <taxon>Imparidentia</taxon>
        <taxon>Neoheterodontei</taxon>
        <taxon>Myida</taxon>
        <taxon>Dreissenoidea</taxon>
        <taxon>Dreissenidae</taxon>
        <taxon>Dreissena</taxon>
    </lineage>
</organism>
<feature type="binding site" evidence="9">
    <location>
        <position position="239"/>
    </location>
    <ligand>
        <name>FAD</name>
        <dbReference type="ChEBI" id="CHEBI:57692"/>
    </ligand>
</feature>